<feature type="signal peptide" evidence="1">
    <location>
        <begin position="1"/>
        <end position="24"/>
    </location>
</feature>
<evidence type="ECO:0000313" key="2">
    <source>
        <dbReference type="EMBL" id="MBP2292156.1"/>
    </source>
</evidence>
<keyword evidence="1" id="KW-0732">Signal</keyword>
<dbReference type="PANTHER" id="PTHR48098:SF1">
    <property type="entry name" value="DIACYLGLYCEROL ACYLTRANSFERASE_MYCOLYLTRANSFERASE AG85A"/>
    <property type="match status" value="1"/>
</dbReference>
<dbReference type="InterPro" id="IPR029058">
    <property type="entry name" value="AB_hydrolase_fold"/>
</dbReference>
<keyword evidence="3" id="KW-1185">Reference proteome</keyword>
<dbReference type="EMBL" id="JAGINP010000005">
    <property type="protein sequence ID" value="MBP2292156.1"/>
    <property type="molecule type" value="Genomic_DNA"/>
</dbReference>
<reference evidence="2 3" key="1">
    <citation type="submission" date="2021-03" db="EMBL/GenBank/DDBJ databases">
        <title>Genomic Encyclopedia of Type Strains, Phase III (KMG-III): the genomes of soil and plant-associated and newly described type strains.</title>
        <authorList>
            <person name="Whitman W."/>
        </authorList>
    </citation>
    <scope>NUCLEOTIDE SEQUENCE [LARGE SCALE GENOMIC DNA]</scope>
    <source>
        <strain evidence="2 3">IMMIB AFH-6</strain>
    </source>
</reference>
<dbReference type="Pfam" id="PF00756">
    <property type="entry name" value="Esterase"/>
    <property type="match status" value="1"/>
</dbReference>
<proteinExistence type="predicted"/>
<dbReference type="SUPFAM" id="SSF53474">
    <property type="entry name" value="alpha/beta-Hydrolases"/>
    <property type="match status" value="1"/>
</dbReference>
<organism evidence="2 3">
    <name type="scientific">Azospirillum rugosum</name>
    <dbReference type="NCBI Taxonomy" id="416170"/>
    <lineage>
        <taxon>Bacteria</taxon>
        <taxon>Pseudomonadati</taxon>
        <taxon>Pseudomonadota</taxon>
        <taxon>Alphaproteobacteria</taxon>
        <taxon>Rhodospirillales</taxon>
        <taxon>Azospirillaceae</taxon>
        <taxon>Azospirillum</taxon>
    </lineage>
</organism>
<protein>
    <submittedName>
        <fullName evidence="2">Enterochelin esterase-like enzyme</fullName>
    </submittedName>
</protein>
<sequence length="307" mass="33919">MPRIETIIRAVCTLFIILAAPVPAAEAAGVVQELSLPSRVLDRDYRYTIYLPDGYAEGCGTYPVVYLLHGSSGNERDWLDKANVKPVLDQLIAEKRIPPTVVVMPGHRGMWWVDGDGDKAETVFLTELLPEIEHRFRVYAERAGRSVGGLSAGGYATIRFAFTRPDLFAVGMALSPAIYSPLPPPNSAAVKDPAFMKNGAFDKDLWIRLNWQSLIDAYRAQPLRVPLYLNSGDRDRFDIAYHTAVLHRELLHLQPDATEFRVVQGDHEWRIWHETIGDALIYGLARMKAPSPGPAPAAAGKDGASCG</sequence>
<dbReference type="InterPro" id="IPR050583">
    <property type="entry name" value="Mycobacterial_A85_antigen"/>
</dbReference>
<gene>
    <name evidence="2" type="ORF">J2851_001917</name>
</gene>
<evidence type="ECO:0000313" key="3">
    <source>
        <dbReference type="Proteomes" id="UP000781958"/>
    </source>
</evidence>
<dbReference type="Gene3D" id="3.40.50.1820">
    <property type="entry name" value="alpha/beta hydrolase"/>
    <property type="match status" value="1"/>
</dbReference>
<dbReference type="RefSeq" id="WP_209765984.1">
    <property type="nucleotide sequence ID" value="NZ_JAGINP010000005.1"/>
</dbReference>
<comment type="caution">
    <text evidence="2">The sequence shown here is derived from an EMBL/GenBank/DDBJ whole genome shotgun (WGS) entry which is preliminary data.</text>
</comment>
<dbReference type="PANTHER" id="PTHR48098">
    <property type="entry name" value="ENTEROCHELIN ESTERASE-RELATED"/>
    <property type="match status" value="1"/>
</dbReference>
<accession>A0ABS4SHV5</accession>
<dbReference type="Proteomes" id="UP000781958">
    <property type="component" value="Unassembled WGS sequence"/>
</dbReference>
<dbReference type="InterPro" id="IPR000801">
    <property type="entry name" value="Esterase-like"/>
</dbReference>
<name>A0ABS4SHV5_9PROT</name>
<feature type="chain" id="PRO_5046582665" evidence="1">
    <location>
        <begin position="25"/>
        <end position="307"/>
    </location>
</feature>
<evidence type="ECO:0000256" key="1">
    <source>
        <dbReference type="SAM" id="SignalP"/>
    </source>
</evidence>